<dbReference type="STRING" id="765440.A0A0C3FB73"/>
<evidence type="ECO:0000313" key="3">
    <source>
        <dbReference type="Proteomes" id="UP000054166"/>
    </source>
</evidence>
<keyword evidence="3" id="KW-1185">Reference proteome</keyword>
<dbReference type="CDD" id="cd10170">
    <property type="entry name" value="ASKHA_NBD_HSP70"/>
    <property type="match status" value="1"/>
</dbReference>
<feature type="compositionally biased region" description="Low complexity" evidence="1">
    <location>
        <begin position="114"/>
        <end position="130"/>
    </location>
</feature>
<protein>
    <recommendedName>
        <fullName evidence="4">Actin-like ATPase domain-containing protein</fullName>
    </recommendedName>
</protein>
<gene>
    <name evidence="2" type="ORF">PILCRDRAFT_786074</name>
</gene>
<reference evidence="3" key="2">
    <citation type="submission" date="2015-01" db="EMBL/GenBank/DDBJ databases">
        <title>Evolutionary Origins and Diversification of the Mycorrhizal Mutualists.</title>
        <authorList>
            <consortium name="DOE Joint Genome Institute"/>
            <consortium name="Mycorrhizal Genomics Consortium"/>
            <person name="Kohler A."/>
            <person name="Kuo A."/>
            <person name="Nagy L.G."/>
            <person name="Floudas D."/>
            <person name="Copeland A."/>
            <person name="Barry K.W."/>
            <person name="Cichocki N."/>
            <person name="Veneault-Fourrey C."/>
            <person name="LaButti K."/>
            <person name="Lindquist E.A."/>
            <person name="Lipzen A."/>
            <person name="Lundell T."/>
            <person name="Morin E."/>
            <person name="Murat C."/>
            <person name="Riley R."/>
            <person name="Ohm R."/>
            <person name="Sun H."/>
            <person name="Tunlid A."/>
            <person name="Henrissat B."/>
            <person name="Grigoriev I.V."/>
            <person name="Hibbett D.S."/>
            <person name="Martin F."/>
        </authorList>
    </citation>
    <scope>NUCLEOTIDE SEQUENCE [LARGE SCALE GENOMIC DNA]</scope>
    <source>
        <strain evidence="3">F 1598</strain>
    </source>
</reference>
<sequence>MSCCGDPNSPKQQRSDQPHKAQPIDQQPSPHPGAQIYDKQHSFQQPTLTSPTPTHPYSHNSYGSHNGFLSQPSAIWNQSPSPPPVNQFGALSPITISSNSNSQSLMQPSAAYGTSIRTSTTSPPITSFSIPRDDFKPPSEEGKMSIAIDFGTTFSGVAYGSSRIAAGKVQQILHWPGSFETFRKVPTCLLYDEQGQVLAWGLEAKNASPMPGTARCEWFKLCLEPQALRDHAAVDPRLPQIPVSVYLSFPLDLIIDFLTCLWEYAKEQITREIGAVADLNAADVWLTVPAAWDAKGCDLMREAAISAGLVQSSHAGDRNWRDRLRIITEPEAAAVHCVHLTELHKLQPSQNFMICDAGGGTVDLAVYKIIGQLSNLEIAEMCARSGANSGSIFLDLRFRELVKTLLADHPAHLDAASLAYFMHAFSETDKLAYMGESDDDNMFHFTTFNVEDPHDPSVGLINGELAIPGILLRREVFDPVVSQVLDLIEDQAKKVQHKIDALLLVGGFSGSEYLYKRVEEQFKSRINVIARPDDADTATARGAAQYGLAGKALVTSVICPRAYLMKVKLPTEPDDWQKRPAYIHDNNAGVSICENRLQYLVHKGAILRKGQRVRTKFCKYSQTPQDSVFVAVLFTSDSDTIMRYTDEGTTTELCKWTVDLASLPTFQKNVSIPQPNGFYTEFELGLELDSAEVRGILLYEGQEWGRVVFDFRN</sequence>
<proteinExistence type="predicted"/>
<dbReference type="Gene3D" id="3.90.640.10">
    <property type="entry name" value="Actin, Chain A, domain 4"/>
    <property type="match status" value="1"/>
</dbReference>
<dbReference type="HOGENOM" id="CLU_009958_6_3_1"/>
<accession>A0A0C3FB73</accession>
<dbReference type="EMBL" id="KN832996">
    <property type="protein sequence ID" value="KIM81930.1"/>
    <property type="molecule type" value="Genomic_DNA"/>
</dbReference>
<feature type="compositionally biased region" description="Polar residues" evidence="1">
    <location>
        <begin position="42"/>
        <end position="79"/>
    </location>
</feature>
<dbReference type="InterPro" id="IPR043129">
    <property type="entry name" value="ATPase_NBD"/>
</dbReference>
<dbReference type="PANTHER" id="PTHR14187:SF5">
    <property type="entry name" value="HEAT SHOCK 70 KDA PROTEIN 12A"/>
    <property type="match status" value="1"/>
</dbReference>
<evidence type="ECO:0008006" key="4">
    <source>
        <dbReference type="Google" id="ProtNLM"/>
    </source>
</evidence>
<dbReference type="OrthoDB" id="2963168at2759"/>
<dbReference type="Gene3D" id="3.30.420.40">
    <property type="match status" value="2"/>
</dbReference>
<dbReference type="SUPFAM" id="SSF53067">
    <property type="entry name" value="Actin-like ATPase domain"/>
    <property type="match status" value="2"/>
</dbReference>
<dbReference type="AlphaFoldDB" id="A0A0C3FB73"/>
<evidence type="ECO:0000256" key="1">
    <source>
        <dbReference type="SAM" id="MobiDB-lite"/>
    </source>
</evidence>
<reference evidence="2 3" key="1">
    <citation type="submission" date="2014-04" db="EMBL/GenBank/DDBJ databases">
        <authorList>
            <consortium name="DOE Joint Genome Institute"/>
            <person name="Kuo A."/>
            <person name="Tarkka M."/>
            <person name="Buscot F."/>
            <person name="Kohler A."/>
            <person name="Nagy L.G."/>
            <person name="Floudas D."/>
            <person name="Copeland A."/>
            <person name="Barry K.W."/>
            <person name="Cichocki N."/>
            <person name="Veneault-Fourrey C."/>
            <person name="LaButti K."/>
            <person name="Lindquist E.A."/>
            <person name="Lipzen A."/>
            <person name="Lundell T."/>
            <person name="Morin E."/>
            <person name="Murat C."/>
            <person name="Sun H."/>
            <person name="Tunlid A."/>
            <person name="Henrissat B."/>
            <person name="Grigoriev I.V."/>
            <person name="Hibbett D.S."/>
            <person name="Martin F."/>
            <person name="Nordberg H.P."/>
            <person name="Cantor M.N."/>
            <person name="Hua S.X."/>
        </authorList>
    </citation>
    <scope>NUCLEOTIDE SEQUENCE [LARGE SCALE GENOMIC DNA]</scope>
    <source>
        <strain evidence="2 3">F 1598</strain>
    </source>
</reference>
<dbReference type="InParanoid" id="A0A0C3FB73"/>
<dbReference type="Proteomes" id="UP000054166">
    <property type="component" value="Unassembled WGS sequence"/>
</dbReference>
<organism evidence="2 3">
    <name type="scientific">Piloderma croceum (strain F 1598)</name>
    <dbReference type="NCBI Taxonomy" id="765440"/>
    <lineage>
        <taxon>Eukaryota</taxon>
        <taxon>Fungi</taxon>
        <taxon>Dikarya</taxon>
        <taxon>Basidiomycota</taxon>
        <taxon>Agaricomycotina</taxon>
        <taxon>Agaricomycetes</taxon>
        <taxon>Agaricomycetidae</taxon>
        <taxon>Atheliales</taxon>
        <taxon>Atheliaceae</taxon>
        <taxon>Piloderma</taxon>
    </lineage>
</organism>
<dbReference type="PANTHER" id="PTHR14187">
    <property type="entry name" value="ALPHA KINASE/ELONGATION FACTOR 2 KINASE"/>
    <property type="match status" value="1"/>
</dbReference>
<evidence type="ECO:0000313" key="2">
    <source>
        <dbReference type="EMBL" id="KIM81930.1"/>
    </source>
</evidence>
<feature type="compositionally biased region" description="Polar residues" evidence="1">
    <location>
        <begin position="94"/>
        <end position="107"/>
    </location>
</feature>
<name>A0A0C3FB73_PILCF</name>
<feature type="region of interest" description="Disordered" evidence="1">
    <location>
        <begin position="1"/>
        <end position="138"/>
    </location>
</feature>